<evidence type="ECO:0000313" key="1">
    <source>
        <dbReference type="EMBL" id="KAJ4714508.1"/>
    </source>
</evidence>
<comment type="caution">
    <text evidence="1">The sequence shown here is derived from an EMBL/GenBank/DDBJ whole genome shotgun (WGS) entry which is preliminary data.</text>
</comment>
<organism evidence="1 2">
    <name type="scientific">Melia azedarach</name>
    <name type="common">Chinaberry tree</name>
    <dbReference type="NCBI Taxonomy" id="155640"/>
    <lineage>
        <taxon>Eukaryota</taxon>
        <taxon>Viridiplantae</taxon>
        <taxon>Streptophyta</taxon>
        <taxon>Embryophyta</taxon>
        <taxon>Tracheophyta</taxon>
        <taxon>Spermatophyta</taxon>
        <taxon>Magnoliopsida</taxon>
        <taxon>eudicotyledons</taxon>
        <taxon>Gunneridae</taxon>
        <taxon>Pentapetalae</taxon>
        <taxon>rosids</taxon>
        <taxon>malvids</taxon>
        <taxon>Sapindales</taxon>
        <taxon>Meliaceae</taxon>
        <taxon>Melia</taxon>
    </lineage>
</organism>
<evidence type="ECO:0000313" key="2">
    <source>
        <dbReference type="Proteomes" id="UP001164539"/>
    </source>
</evidence>
<gene>
    <name evidence="1" type="ORF">OWV82_012983</name>
</gene>
<dbReference type="Proteomes" id="UP001164539">
    <property type="component" value="Chromosome 7"/>
</dbReference>
<protein>
    <submittedName>
        <fullName evidence="1">Calcium-transporting atpase 2, plasma membrane-type</fullName>
    </submittedName>
</protein>
<dbReference type="EMBL" id="CM051400">
    <property type="protein sequence ID" value="KAJ4714508.1"/>
    <property type="molecule type" value="Genomic_DNA"/>
</dbReference>
<accession>A0ACC1XTR4</accession>
<sequence>MGRLKIFSIVTSRNINRANNNLLPASNSNSTRQNLIQNHNSTANTKDDASPNPVINFLRQLMSGKKIDGGSRTEEEEKVYSWLYTLAQTERDMAFEYVRSTERGLSFTEAEKRLKENGPNVPLEYKFPSWWHFLWNAFFHPFNIILIVLSVLSYIASDSPNGCIMLILVLISVCLRFYQEYGSSKAAMKLTEFVRSPVKVQRCAGRVVQTELVVLVDQRDVVPGDIVIFEPGDLFPGDVRLLSSKDLVVSQSSLTGESWTTEKTADIREDQSTPLLDLKNICFMGTNVVSGSGTGLVVSTGSKTYMSTMFSTIGKQKQPDDFEKGIQRISFVLICVMLIVATIIILIDYFTSQNLSESILFGLSVACALTPQMFPLIVNTSLAKGALAMARDRCVVKSINTIRDMGSMDILCIDKTGTLTMNHAIMVNHLDNWGSPKEKVLRFAFLNSYFKTDQKYPLDDAILAYVYTNGYRFQASKWKKLDEIPFDFIRRKVSVILETESNIEDRSSQFNGRFMITKGALEEVIKVCSFVEHIDTGSITSFSPEDQQRVLNLGEEISNEGLRVIGVSVKRLQPHKSDGSMGSGDTVESDMVFLGLITFYDPPKDSAKQALWRLAEKGVKAKVLTGDSLSLAIKICQEVGIKTTHVTTGPDLELLSQDSFHETVKRATVLARLTPTQKLRVVQSLQTVGKHVVGFLGDGVNDSLAIDAANVGISVDSGASVSKDFADIILLEKDLNVLVAGVERGRLTFGNTMKYIKMSVIANLGGVLSLLFATMFLQSEPLTPKQLLTQNFLYSVGQIAIPWDKMEEDYVKTPQVWSEKGLPMFILWNGPVCTLCDVTALMFLWFYYKAYNQMHVAFFRSAWFIEGLLMQTLIIHLIRTEKIPFIQEVASWPVLCSTLIISAIGIAIPYTAIGDVMGFIQLPLSYFGFLVLLFIGYFTVGQVVKRTYIFVYKKWL</sequence>
<name>A0ACC1XTR4_MELAZ</name>
<keyword evidence="2" id="KW-1185">Reference proteome</keyword>
<proteinExistence type="predicted"/>
<reference evidence="1 2" key="1">
    <citation type="journal article" date="2023" name="Science">
        <title>Complex scaffold remodeling in plant triterpene biosynthesis.</title>
        <authorList>
            <person name="De La Pena R."/>
            <person name="Hodgson H."/>
            <person name="Liu J.C."/>
            <person name="Stephenson M.J."/>
            <person name="Martin A.C."/>
            <person name="Owen C."/>
            <person name="Harkess A."/>
            <person name="Leebens-Mack J."/>
            <person name="Jimenez L.E."/>
            <person name="Osbourn A."/>
            <person name="Sattely E.S."/>
        </authorList>
    </citation>
    <scope>NUCLEOTIDE SEQUENCE [LARGE SCALE GENOMIC DNA]</scope>
    <source>
        <strain evidence="2">cv. JPN11</strain>
        <tissue evidence="1">Leaf</tissue>
    </source>
</reference>